<dbReference type="KEGG" id="erx:ATZ35_02250"/>
<gene>
    <name evidence="6" type="ORF">ATZ35_02250</name>
</gene>
<keyword evidence="1" id="KW-0678">Repressor</keyword>
<dbReference type="Gene3D" id="1.10.10.10">
    <property type="entry name" value="Winged helix-like DNA-binding domain superfamily/Winged helix DNA-binding domain"/>
    <property type="match status" value="1"/>
</dbReference>
<name>A0A0U2VRL6_9ENTE</name>
<dbReference type="RefSeq" id="WP_208929235.1">
    <property type="nucleotide sequence ID" value="NZ_CP013655.1"/>
</dbReference>
<dbReference type="InterPro" id="IPR050679">
    <property type="entry name" value="Bact_HTH_transcr_reg"/>
</dbReference>
<dbReference type="Pfam" id="PF07702">
    <property type="entry name" value="UTRA"/>
    <property type="match status" value="1"/>
</dbReference>
<dbReference type="PRINTS" id="PR00035">
    <property type="entry name" value="HTHGNTR"/>
</dbReference>
<evidence type="ECO:0000313" key="6">
    <source>
        <dbReference type="EMBL" id="ALS36020.1"/>
    </source>
</evidence>
<evidence type="ECO:0000256" key="1">
    <source>
        <dbReference type="ARBA" id="ARBA00022491"/>
    </source>
</evidence>
<dbReference type="FunFam" id="3.40.1410.10:FF:000008">
    <property type="entry name" value="Transcriptional regulator, GntR family"/>
    <property type="match status" value="1"/>
</dbReference>
<organism evidence="6 7">
    <name type="scientific">Enterococcus rotai</name>
    <dbReference type="NCBI Taxonomy" id="118060"/>
    <lineage>
        <taxon>Bacteria</taxon>
        <taxon>Bacillati</taxon>
        <taxon>Bacillota</taxon>
        <taxon>Bacilli</taxon>
        <taxon>Lactobacillales</taxon>
        <taxon>Enterococcaceae</taxon>
        <taxon>Enterococcus</taxon>
    </lineage>
</organism>
<dbReference type="PROSITE" id="PS50949">
    <property type="entry name" value="HTH_GNTR"/>
    <property type="match status" value="1"/>
</dbReference>
<evidence type="ECO:0000256" key="2">
    <source>
        <dbReference type="ARBA" id="ARBA00023015"/>
    </source>
</evidence>
<feature type="domain" description="HTH gntR-type" evidence="5">
    <location>
        <begin position="2"/>
        <end position="70"/>
    </location>
</feature>
<dbReference type="CDD" id="cd07377">
    <property type="entry name" value="WHTH_GntR"/>
    <property type="match status" value="1"/>
</dbReference>
<dbReference type="FunFam" id="1.10.10.10:FF:000079">
    <property type="entry name" value="GntR family transcriptional regulator"/>
    <property type="match status" value="1"/>
</dbReference>
<dbReference type="InterPro" id="IPR036390">
    <property type="entry name" value="WH_DNA-bd_sf"/>
</dbReference>
<proteinExistence type="predicted"/>
<dbReference type="Pfam" id="PF00392">
    <property type="entry name" value="GntR"/>
    <property type="match status" value="1"/>
</dbReference>
<dbReference type="Gene3D" id="3.40.1410.10">
    <property type="entry name" value="Chorismate lyase-like"/>
    <property type="match status" value="1"/>
</dbReference>
<dbReference type="GO" id="GO:0003700">
    <property type="term" value="F:DNA-binding transcription factor activity"/>
    <property type="evidence" value="ECO:0007669"/>
    <property type="project" value="InterPro"/>
</dbReference>
<dbReference type="AlphaFoldDB" id="A0A0U2VRL6"/>
<protein>
    <submittedName>
        <fullName evidence="6">GntR family transcriptional regulator</fullName>
    </submittedName>
</protein>
<accession>A0A0U2VRL6</accession>
<dbReference type="Proteomes" id="UP000067523">
    <property type="component" value="Chromosome"/>
</dbReference>
<keyword evidence="3" id="KW-0238">DNA-binding</keyword>
<keyword evidence="4" id="KW-0804">Transcription</keyword>
<dbReference type="InterPro" id="IPR036388">
    <property type="entry name" value="WH-like_DNA-bd_sf"/>
</dbReference>
<dbReference type="PANTHER" id="PTHR44846">
    <property type="entry name" value="MANNOSYL-D-GLYCERATE TRANSPORT/METABOLISM SYSTEM REPRESSOR MNGR-RELATED"/>
    <property type="match status" value="1"/>
</dbReference>
<dbReference type="PANTHER" id="PTHR44846:SF5">
    <property type="entry name" value="HTH-TYPE TRANSCRIPTIONAL REGULATOR GMUR"/>
    <property type="match status" value="1"/>
</dbReference>
<dbReference type="EMBL" id="CP013655">
    <property type="protein sequence ID" value="ALS36020.1"/>
    <property type="molecule type" value="Genomic_DNA"/>
</dbReference>
<evidence type="ECO:0000259" key="5">
    <source>
        <dbReference type="PROSITE" id="PS50949"/>
    </source>
</evidence>
<dbReference type="GO" id="GO:0003677">
    <property type="term" value="F:DNA binding"/>
    <property type="evidence" value="ECO:0007669"/>
    <property type="project" value="UniProtKB-KW"/>
</dbReference>
<sequence>MKPKYEEIADTLRERIKNNVYKTDTLIPNQTDLVKEFDVSRMTVKKAIGILVMEGLLYSQRGSGTKVLNRSFWDKDTSPANEYDGLSKQMHDRHKKLKSQVILFEVEFPSKEVQERLAISEEQPVYKIIRLRILEDEPFILEHTYMPCDLVPGLTTDILKDSIYTYIKEQLSLDFAGAYRNIQADKSDEYDQQYLNCKKDDPVLEVQQVVYSKNGRPIEFSCSRNRYDQRSYSILNVDYA</sequence>
<dbReference type="SMART" id="SM00866">
    <property type="entry name" value="UTRA"/>
    <property type="match status" value="1"/>
</dbReference>
<evidence type="ECO:0000256" key="3">
    <source>
        <dbReference type="ARBA" id="ARBA00023125"/>
    </source>
</evidence>
<dbReference type="SUPFAM" id="SSF46785">
    <property type="entry name" value="Winged helix' DNA-binding domain"/>
    <property type="match status" value="1"/>
</dbReference>
<dbReference type="SMART" id="SM00345">
    <property type="entry name" value="HTH_GNTR"/>
    <property type="match status" value="1"/>
</dbReference>
<evidence type="ECO:0000313" key="7">
    <source>
        <dbReference type="Proteomes" id="UP000067523"/>
    </source>
</evidence>
<dbReference type="InterPro" id="IPR000524">
    <property type="entry name" value="Tscrpt_reg_HTH_GntR"/>
</dbReference>
<dbReference type="SUPFAM" id="SSF64288">
    <property type="entry name" value="Chorismate lyase-like"/>
    <property type="match status" value="1"/>
</dbReference>
<evidence type="ECO:0000256" key="4">
    <source>
        <dbReference type="ARBA" id="ARBA00023163"/>
    </source>
</evidence>
<dbReference type="InterPro" id="IPR028978">
    <property type="entry name" value="Chorismate_lyase_/UTRA_dom_sf"/>
</dbReference>
<keyword evidence="2" id="KW-0805">Transcription regulation</keyword>
<reference evidence="7" key="1">
    <citation type="submission" date="2015-12" db="EMBL/GenBank/DDBJ databases">
        <authorList>
            <person name="Lauer A."/>
            <person name="Humrighouse B."/>
            <person name="Loparev V."/>
            <person name="Shewmaker P.L."/>
            <person name="Whitney A.M."/>
            <person name="McLaughlin R.W."/>
        </authorList>
    </citation>
    <scope>NUCLEOTIDE SEQUENCE [LARGE SCALE GENOMIC DNA]</scope>
    <source>
        <strain evidence="7">LMG 26678</strain>
    </source>
</reference>
<dbReference type="GO" id="GO:0045892">
    <property type="term" value="P:negative regulation of DNA-templated transcription"/>
    <property type="evidence" value="ECO:0007669"/>
    <property type="project" value="TreeGrafter"/>
</dbReference>
<dbReference type="InterPro" id="IPR011663">
    <property type="entry name" value="UTRA"/>
</dbReference>
<keyword evidence="7" id="KW-1185">Reference proteome</keyword>
<dbReference type="STRING" id="118060.ATZ35_02250"/>